<evidence type="ECO:0000313" key="1">
    <source>
        <dbReference type="EMBL" id="KQJ85439.1"/>
    </source>
</evidence>
<dbReference type="Proteomes" id="UP000008810">
    <property type="component" value="Chromosome 5"/>
</dbReference>
<gene>
    <name evidence="1" type="ORF">BRADI_5g27065v3</name>
</gene>
<evidence type="ECO:0000313" key="2">
    <source>
        <dbReference type="EnsemblPlants" id="KQJ85439"/>
    </source>
</evidence>
<keyword evidence="3" id="KW-1185">Reference proteome</keyword>
<reference evidence="1 2" key="1">
    <citation type="journal article" date="2010" name="Nature">
        <title>Genome sequencing and analysis of the model grass Brachypodium distachyon.</title>
        <authorList>
            <consortium name="International Brachypodium Initiative"/>
        </authorList>
    </citation>
    <scope>NUCLEOTIDE SEQUENCE [LARGE SCALE GENOMIC DNA]</scope>
    <source>
        <strain evidence="1 2">Bd21</strain>
    </source>
</reference>
<dbReference type="Gramene" id="KQJ85439">
    <property type="protein sequence ID" value="KQJ85439"/>
    <property type="gene ID" value="BRADI_5g27065v3"/>
</dbReference>
<dbReference type="InParanoid" id="A0A0Q3ECL8"/>
<reference evidence="1" key="2">
    <citation type="submission" date="2017-06" db="EMBL/GenBank/DDBJ databases">
        <title>WGS assembly of Brachypodium distachyon.</title>
        <authorList>
            <consortium name="The International Brachypodium Initiative"/>
            <person name="Lucas S."/>
            <person name="Harmon-Smith M."/>
            <person name="Lail K."/>
            <person name="Tice H."/>
            <person name="Grimwood J."/>
            <person name="Bruce D."/>
            <person name="Barry K."/>
            <person name="Shu S."/>
            <person name="Lindquist E."/>
            <person name="Wang M."/>
            <person name="Pitluck S."/>
            <person name="Vogel J.P."/>
            <person name="Garvin D.F."/>
            <person name="Mockler T.C."/>
            <person name="Schmutz J."/>
            <person name="Rokhsar D."/>
            <person name="Bevan M.W."/>
        </authorList>
    </citation>
    <scope>NUCLEOTIDE SEQUENCE</scope>
    <source>
        <strain evidence="1">Bd21</strain>
    </source>
</reference>
<evidence type="ECO:0000313" key="3">
    <source>
        <dbReference type="Proteomes" id="UP000008810"/>
    </source>
</evidence>
<reference evidence="2" key="3">
    <citation type="submission" date="2018-08" db="UniProtKB">
        <authorList>
            <consortium name="EnsemblPlants"/>
        </authorList>
    </citation>
    <scope>IDENTIFICATION</scope>
    <source>
        <strain evidence="2">cv. Bd21</strain>
    </source>
</reference>
<dbReference type="EMBL" id="CM000884">
    <property type="protein sequence ID" value="KQJ85439.1"/>
    <property type="molecule type" value="Genomic_DNA"/>
</dbReference>
<dbReference type="AlphaFoldDB" id="A0A0Q3ECL8"/>
<accession>A0A0Q3ECL8</accession>
<protein>
    <submittedName>
        <fullName evidence="1 2">Uncharacterized protein</fullName>
    </submittedName>
</protein>
<dbReference type="EnsemblPlants" id="KQJ85439">
    <property type="protein sequence ID" value="KQJ85439"/>
    <property type="gene ID" value="BRADI_5g27065v3"/>
</dbReference>
<name>A0A0Q3ECL8_BRADI</name>
<sequence length="61" mass="6964">MAPPSNQHLSCSPLLKSPAVLLPQRSYHSLMPNSSSFRCFRRTTYADKVFEENPNRLQRGT</sequence>
<proteinExistence type="predicted"/>
<organism evidence="1">
    <name type="scientific">Brachypodium distachyon</name>
    <name type="common">Purple false brome</name>
    <name type="synonym">Trachynia distachya</name>
    <dbReference type="NCBI Taxonomy" id="15368"/>
    <lineage>
        <taxon>Eukaryota</taxon>
        <taxon>Viridiplantae</taxon>
        <taxon>Streptophyta</taxon>
        <taxon>Embryophyta</taxon>
        <taxon>Tracheophyta</taxon>
        <taxon>Spermatophyta</taxon>
        <taxon>Magnoliopsida</taxon>
        <taxon>Liliopsida</taxon>
        <taxon>Poales</taxon>
        <taxon>Poaceae</taxon>
        <taxon>BOP clade</taxon>
        <taxon>Pooideae</taxon>
        <taxon>Stipodae</taxon>
        <taxon>Brachypodieae</taxon>
        <taxon>Brachypodium</taxon>
    </lineage>
</organism>